<dbReference type="OrthoDB" id="9814566at2"/>
<dbReference type="EMBL" id="CP041242">
    <property type="protein sequence ID" value="QDH71153.1"/>
    <property type="molecule type" value="Genomic_DNA"/>
</dbReference>
<evidence type="ECO:0000313" key="3">
    <source>
        <dbReference type="Proteomes" id="UP000317199"/>
    </source>
</evidence>
<protein>
    <submittedName>
        <fullName evidence="2">CPXCG motif-containing cysteine-rich protein</fullName>
    </submittedName>
</protein>
<feature type="region of interest" description="Disordered" evidence="1">
    <location>
        <begin position="1"/>
        <end position="24"/>
    </location>
</feature>
<evidence type="ECO:0000256" key="1">
    <source>
        <dbReference type="SAM" id="MobiDB-lite"/>
    </source>
</evidence>
<dbReference type="AlphaFoldDB" id="A0A514BUS1"/>
<name>A0A514BUS1_9GAMM</name>
<keyword evidence="3" id="KW-1185">Reference proteome</keyword>
<dbReference type="Proteomes" id="UP000317199">
    <property type="component" value="Chromosome"/>
</dbReference>
<gene>
    <name evidence="2" type="ORF">FKV23_14455</name>
</gene>
<sequence>MSARKSRHCSGKTEDRRKTKRGRRELIYSSSTCSSSAGHGRLFASPLSIPEATVLDTQEIECPYCGELISLVLDASAGPQRYIEDCQVCCRPITVVLDVDENGDGRVHLQTEDDA</sequence>
<dbReference type="KEGG" id="lyj:FKV23_14455"/>
<dbReference type="Pfam" id="PF14255">
    <property type="entry name" value="Zn_ribbon_21"/>
    <property type="match status" value="1"/>
</dbReference>
<reference evidence="2 3" key="1">
    <citation type="submission" date="2019-06" db="EMBL/GenBank/DDBJ databases">
        <title>Lysobacter alkalisoli sp. nov. isolated from saline-alkali soil.</title>
        <authorList>
            <person name="Sun J.-Q."/>
            <person name="Xu L."/>
        </authorList>
    </citation>
    <scope>NUCLEOTIDE SEQUENCE [LARGE SCALE GENOMIC DNA]</scope>
    <source>
        <strain evidence="2 3">SJ-36</strain>
    </source>
</reference>
<evidence type="ECO:0000313" key="2">
    <source>
        <dbReference type="EMBL" id="QDH71153.1"/>
    </source>
</evidence>
<dbReference type="InterPro" id="IPR025990">
    <property type="entry name" value="zinc_ribbon_bacterial"/>
</dbReference>
<feature type="compositionally biased region" description="Basic residues" evidence="1">
    <location>
        <begin position="1"/>
        <end position="10"/>
    </location>
</feature>
<accession>A0A514BUS1</accession>
<organism evidence="2 3">
    <name type="scientific">Marilutibacter alkalisoli</name>
    <dbReference type="NCBI Taxonomy" id="2591633"/>
    <lineage>
        <taxon>Bacteria</taxon>
        <taxon>Pseudomonadati</taxon>
        <taxon>Pseudomonadota</taxon>
        <taxon>Gammaproteobacteria</taxon>
        <taxon>Lysobacterales</taxon>
        <taxon>Lysobacteraceae</taxon>
        <taxon>Marilutibacter</taxon>
    </lineage>
</organism>
<proteinExistence type="predicted"/>